<keyword evidence="4" id="KW-0961">Cell wall biogenesis/degradation</keyword>
<keyword evidence="6" id="KW-0812">Transmembrane</keyword>
<dbReference type="EMBL" id="CANTFL010000223">
    <property type="protein sequence ID" value="CAI5718880.1"/>
    <property type="molecule type" value="Genomic_DNA"/>
</dbReference>
<dbReference type="PANTHER" id="PTHR31361">
    <property type="entry name" value="BETA-GLUCAN SYNTHESIS-ASSOCIATED PROTEIN KRE6-RELATED"/>
    <property type="match status" value="1"/>
</dbReference>
<name>A0AAV0TD82_HYABA</name>
<dbReference type="InterPro" id="IPR013320">
    <property type="entry name" value="ConA-like_dom_sf"/>
</dbReference>
<dbReference type="SUPFAM" id="SSF49899">
    <property type="entry name" value="Concanavalin A-like lectins/glucanases"/>
    <property type="match status" value="1"/>
</dbReference>
<evidence type="ECO:0000256" key="2">
    <source>
        <dbReference type="ARBA" id="ARBA00023136"/>
    </source>
</evidence>
<feature type="chain" id="PRO_5043762767" description="GH16 domain-containing protein" evidence="7">
    <location>
        <begin position="19"/>
        <end position="736"/>
    </location>
</feature>
<evidence type="ECO:0000256" key="4">
    <source>
        <dbReference type="ARBA" id="ARBA00023316"/>
    </source>
</evidence>
<keyword evidence="2 6" id="KW-0472">Membrane</keyword>
<dbReference type="AlphaFoldDB" id="A0AAV0TD82"/>
<evidence type="ECO:0000256" key="6">
    <source>
        <dbReference type="SAM" id="Phobius"/>
    </source>
</evidence>
<comment type="subcellular location">
    <subcellularLocation>
        <location evidence="1">Membrane</location>
    </subcellularLocation>
</comment>
<feature type="transmembrane region" description="Helical" evidence="6">
    <location>
        <begin position="670"/>
        <end position="693"/>
    </location>
</feature>
<protein>
    <recommendedName>
        <fullName evidence="10">GH16 domain-containing protein</fullName>
    </recommendedName>
</protein>
<evidence type="ECO:0000313" key="9">
    <source>
        <dbReference type="Proteomes" id="UP001162031"/>
    </source>
</evidence>
<feature type="region of interest" description="Disordered" evidence="5">
    <location>
        <begin position="700"/>
        <end position="736"/>
    </location>
</feature>
<keyword evidence="9" id="KW-1185">Reference proteome</keyword>
<evidence type="ECO:0000313" key="8">
    <source>
        <dbReference type="EMBL" id="CAI5718880.1"/>
    </source>
</evidence>
<comment type="caution">
    <text evidence="8">The sequence shown here is derived from an EMBL/GenBank/DDBJ whole genome shotgun (WGS) entry which is preliminary data.</text>
</comment>
<evidence type="ECO:0000256" key="3">
    <source>
        <dbReference type="ARBA" id="ARBA00023180"/>
    </source>
</evidence>
<organism evidence="8 9">
    <name type="scientific">Hyaloperonospora brassicae</name>
    <name type="common">Brassica downy mildew</name>
    <name type="synonym">Peronospora brassicae</name>
    <dbReference type="NCBI Taxonomy" id="162125"/>
    <lineage>
        <taxon>Eukaryota</taxon>
        <taxon>Sar</taxon>
        <taxon>Stramenopiles</taxon>
        <taxon>Oomycota</taxon>
        <taxon>Peronosporomycetes</taxon>
        <taxon>Peronosporales</taxon>
        <taxon>Peronosporaceae</taxon>
        <taxon>Hyaloperonospora</taxon>
    </lineage>
</organism>
<feature type="signal peptide" evidence="7">
    <location>
        <begin position="1"/>
        <end position="18"/>
    </location>
</feature>
<dbReference type="PANTHER" id="PTHR31361:SF1">
    <property type="entry name" value="BETA-GLUCAN SYNTHESIS-ASSOCIATED PROTEIN KRE6-RELATED"/>
    <property type="match status" value="1"/>
</dbReference>
<evidence type="ECO:0000256" key="1">
    <source>
        <dbReference type="ARBA" id="ARBA00004370"/>
    </source>
</evidence>
<proteinExistence type="predicted"/>
<feature type="compositionally biased region" description="Polar residues" evidence="5">
    <location>
        <begin position="726"/>
        <end position="736"/>
    </location>
</feature>
<evidence type="ECO:0000256" key="7">
    <source>
        <dbReference type="SAM" id="SignalP"/>
    </source>
</evidence>
<dbReference type="GO" id="GO:0006078">
    <property type="term" value="P:(1-&gt;6)-beta-D-glucan biosynthetic process"/>
    <property type="evidence" value="ECO:0007669"/>
    <property type="project" value="TreeGrafter"/>
</dbReference>
<keyword evidence="7" id="KW-0732">Signal</keyword>
<dbReference type="GO" id="GO:0015926">
    <property type="term" value="F:glucosidase activity"/>
    <property type="evidence" value="ECO:0007669"/>
    <property type="project" value="TreeGrafter"/>
</dbReference>
<gene>
    <name evidence="8" type="ORF">HBR001_LOCUS2086</name>
</gene>
<dbReference type="Pfam" id="PF03935">
    <property type="entry name" value="SKN1_KRE6_Sbg1"/>
    <property type="match status" value="2"/>
</dbReference>
<dbReference type="GO" id="GO:0005789">
    <property type="term" value="C:endoplasmic reticulum membrane"/>
    <property type="evidence" value="ECO:0007669"/>
    <property type="project" value="TreeGrafter"/>
</dbReference>
<evidence type="ECO:0000256" key="5">
    <source>
        <dbReference type="SAM" id="MobiDB-lite"/>
    </source>
</evidence>
<keyword evidence="3" id="KW-0325">Glycoprotein</keyword>
<dbReference type="Proteomes" id="UP001162031">
    <property type="component" value="Unassembled WGS sequence"/>
</dbReference>
<accession>A0AAV0TD82</accession>
<dbReference type="InterPro" id="IPR005629">
    <property type="entry name" value="Skn1/Kre6/Sbg1"/>
</dbReference>
<dbReference type="Gene3D" id="2.60.120.200">
    <property type="match status" value="2"/>
</dbReference>
<evidence type="ECO:0008006" key="10">
    <source>
        <dbReference type="Google" id="ProtNLM"/>
    </source>
</evidence>
<dbReference type="GO" id="GO:0005886">
    <property type="term" value="C:plasma membrane"/>
    <property type="evidence" value="ECO:0007669"/>
    <property type="project" value="TreeGrafter"/>
</dbReference>
<dbReference type="GO" id="GO:0071555">
    <property type="term" value="P:cell wall organization"/>
    <property type="evidence" value="ECO:0007669"/>
    <property type="project" value="UniProtKB-KW"/>
</dbReference>
<keyword evidence="6" id="KW-1133">Transmembrane helix</keyword>
<sequence length="736" mass="81673">MQVLWSIMILLLVHDCWAIQPSRWNENQLKTESGLKIWVDPETPQEMHTWGTSRGDTWELVMSDEFNTPGRSFRPGDDHMWTSIEKPDGVNAAMEFYAHNKTTTACDESTDVCSFQIELEESVVQLQVWNSFLSTPGFENVTFFYRGGMVQSWNKFCMQGGLIDIRAQLPGALSESSGNPDISLGSSGRAQSLRYYPTWPGIWMMGNLGRAIFSGSTNKMWPFSYDACDPDAFDPKNQRISACDADPGSGMNHYQGRGAPEIDILEGGGTSVSISIQVGPGMPPDFRVVKPVGENELCIYSSSCQTPGANVPGIPESVYVESRGHESWYQNLRYAANNFCVQNASEQQSFSTVDASLEAGIEDNTCSVTTCPASYDIHSDLGFMNSITNDRWGINLNGTCFSAINSYMGEFICSAGNPDPRCKPLEGAQVAQEDESSFAFQLDALSANWPVHMAVYTEFVEYQVEWVPGPNGHVRWMLAGEPLYEIPSRSVTHPPQGASVKNPIKVMVEEPLYLIFNVAMSSKWGAQPPNPKHPCRGDGMDPVANKICDAFPMYLKIDYVRVYQDLSPNSAMSLGCNPKTHPTHQWILDHLDEYEDEENRLVEVHGKAFCRSDLDCTIQTARRRSTSKKVPGILTGRCVNQRCACVSGTWTGPRCIIPSNPSAVSFGPPMVLSACVGSVLFVLGFVSCIALCFPRGKEDEAVDGEHKVKKQQQQRPQYGLLRRQSSRYPHSSWLSE</sequence>
<reference evidence="8" key="1">
    <citation type="submission" date="2022-12" db="EMBL/GenBank/DDBJ databases">
        <authorList>
            <person name="Webb A."/>
        </authorList>
    </citation>
    <scope>NUCLEOTIDE SEQUENCE</scope>
    <source>
        <strain evidence="8">Hp1</strain>
    </source>
</reference>